<sequence>MRNQCKEKGKSYSKELDKRYPELKCYIYWQRKQLERAFEREIRRERQRLLWYFGRMLRYQTYDLENRMYDLENRLRKQARRELQNELYSARYAEWLKEVLQAERGQGDFKEIAQRFLNEDVEVLTHAGALYGTITDVEDGYLVLRETESTIVIVPFGNVTSIRPQ</sequence>
<protein>
    <recommendedName>
        <fullName evidence="3">DUF2642 domain-containing protein</fullName>
    </recommendedName>
</protein>
<gene>
    <name evidence="1" type="ORF">BEP19_09510</name>
</gene>
<comment type="caution">
    <text evidence="1">The sequence shown here is derived from an EMBL/GenBank/DDBJ whole genome shotgun (WGS) entry which is preliminary data.</text>
</comment>
<evidence type="ECO:0000313" key="2">
    <source>
        <dbReference type="Proteomes" id="UP000284219"/>
    </source>
</evidence>
<dbReference type="Proteomes" id="UP000284219">
    <property type="component" value="Unassembled WGS sequence"/>
</dbReference>
<dbReference type="RefSeq" id="WP_120189899.1">
    <property type="nucleotide sequence ID" value="NZ_MCHY01000008.1"/>
</dbReference>
<evidence type="ECO:0008006" key="3">
    <source>
        <dbReference type="Google" id="ProtNLM"/>
    </source>
</evidence>
<evidence type="ECO:0000313" key="1">
    <source>
        <dbReference type="EMBL" id="RKD24604.1"/>
    </source>
</evidence>
<keyword evidence="2" id="KW-1185">Reference proteome</keyword>
<dbReference type="EMBL" id="MCHY01000008">
    <property type="protein sequence ID" value="RKD24604.1"/>
    <property type="molecule type" value="Genomic_DNA"/>
</dbReference>
<organism evidence="1 2">
    <name type="scientific">Ammoniphilus oxalaticus</name>
    <dbReference type="NCBI Taxonomy" id="66863"/>
    <lineage>
        <taxon>Bacteria</taxon>
        <taxon>Bacillati</taxon>
        <taxon>Bacillota</taxon>
        <taxon>Bacilli</taxon>
        <taxon>Bacillales</taxon>
        <taxon>Paenibacillaceae</taxon>
        <taxon>Aneurinibacillus group</taxon>
        <taxon>Ammoniphilus</taxon>
    </lineage>
</organism>
<proteinExistence type="predicted"/>
<reference evidence="1 2" key="1">
    <citation type="submission" date="2016-08" db="EMBL/GenBank/DDBJ databases">
        <title>Novel Firmicute Genomes.</title>
        <authorList>
            <person name="Poppleton D.I."/>
            <person name="Gribaldo S."/>
        </authorList>
    </citation>
    <scope>NUCLEOTIDE SEQUENCE [LARGE SCALE GENOMIC DNA]</scope>
    <source>
        <strain evidence="1 2">RAOx-1</strain>
    </source>
</reference>
<name>A0A419SKS3_9BACL</name>
<dbReference type="AlphaFoldDB" id="A0A419SKS3"/>
<accession>A0A419SKS3</accession>